<protein>
    <submittedName>
        <fullName evidence="3">Cytoplasmic phosphatidylinositol transfer protein 1-like</fullName>
    </submittedName>
</protein>
<evidence type="ECO:0000313" key="2">
    <source>
        <dbReference type="Proteomes" id="UP000694865"/>
    </source>
</evidence>
<proteinExistence type="predicted"/>
<keyword evidence="2" id="KW-1185">Reference proteome</keyword>
<reference evidence="3" key="1">
    <citation type="submission" date="2025-08" db="UniProtKB">
        <authorList>
            <consortium name="RefSeq"/>
        </authorList>
    </citation>
    <scope>IDENTIFICATION</scope>
    <source>
        <tissue evidence="3">Testes</tissue>
    </source>
</reference>
<dbReference type="GeneID" id="102804523"/>
<dbReference type="PRINTS" id="PR00391">
    <property type="entry name" value="PITRANSFER"/>
</dbReference>
<dbReference type="InterPro" id="IPR001666">
    <property type="entry name" value="PI_transfer"/>
</dbReference>
<dbReference type="InterPro" id="IPR055261">
    <property type="entry name" value="PI_transfer_N"/>
</dbReference>
<evidence type="ECO:0000259" key="1">
    <source>
        <dbReference type="Pfam" id="PF02121"/>
    </source>
</evidence>
<name>A0ABM0MFZ9_SACKO</name>
<gene>
    <name evidence="3" type="primary">LOC102804523</name>
</gene>
<accession>A0ABM0MFZ9</accession>
<dbReference type="PANTHER" id="PTHR10658:SF54">
    <property type="entry name" value="CYTOPLASMIC PHOSPHATIDYLINOSITOL TRANSFER PROTEIN 1"/>
    <property type="match status" value="1"/>
</dbReference>
<sequence length="155" mass="18512">MLMKEFRVCMPLTVEEYNIGQLYMIAKHSHEQSEKGEGVEVIKNEPHEDPKHGTGRYTEKRIHLSNRLPSWVRAVIPRIFYITEKAWNYYPYTVTDFTCSFLPRFLIQIETRYENNNGCSENCHDLTEEELAEREVLHLDIAYDELPEKHYKEKE</sequence>
<feature type="non-terminal residue" evidence="3">
    <location>
        <position position="155"/>
    </location>
</feature>
<dbReference type="Gene3D" id="3.30.530.20">
    <property type="match status" value="1"/>
</dbReference>
<evidence type="ECO:0000313" key="3">
    <source>
        <dbReference type="RefSeq" id="XP_006818940.1"/>
    </source>
</evidence>
<dbReference type="InterPro" id="IPR023393">
    <property type="entry name" value="START-like_dom_sf"/>
</dbReference>
<organism evidence="2 3">
    <name type="scientific">Saccoglossus kowalevskii</name>
    <name type="common">Acorn worm</name>
    <dbReference type="NCBI Taxonomy" id="10224"/>
    <lineage>
        <taxon>Eukaryota</taxon>
        <taxon>Metazoa</taxon>
        <taxon>Hemichordata</taxon>
        <taxon>Enteropneusta</taxon>
        <taxon>Harrimaniidae</taxon>
        <taxon>Saccoglossus</taxon>
    </lineage>
</organism>
<dbReference type="Proteomes" id="UP000694865">
    <property type="component" value="Unplaced"/>
</dbReference>
<dbReference type="PANTHER" id="PTHR10658">
    <property type="entry name" value="PHOSPHATIDYLINOSITOL TRANSFER PROTEIN"/>
    <property type="match status" value="1"/>
</dbReference>
<dbReference type="Pfam" id="PF02121">
    <property type="entry name" value="IP_trans"/>
    <property type="match status" value="1"/>
</dbReference>
<dbReference type="SUPFAM" id="SSF55961">
    <property type="entry name" value="Bet v1-like"/>
    <property type="match status" value="1"/>
</dbReference>
<feature type="domain" description="Phosphatidylinositol transfer protein N-terminal" evidence="1">
    <location>
        <begin position="1"/>
        <end position="155"/>
    </location>
</feature>
<dbReference type="RefSeq" id="XP_006818940.1">
    <property type="nucleotide sequence ID" value="XM_006818877.1"/>
</dbReference>